<accession>A0AAE7AYH0</accession>
<keyword evidence="1" id="KW-0175">Coiled coil</keyword>
<proteinExistence type="predicted"/>
<organism evidence="3 4">
    <name type="scientific">Vibrio europaeus</name>
    <dbReference type="NCBI Taxonomy" id="300876"/>
    <lineage>
        <taxon>Bacteria</taxon>
        <taxon>Pseudomonadati</taxon>
        <taxon>Pseudomonadota</taxon>
        <taxon>Gammaproteobacteria</taxon>
        <taxon>Vibrionales</taxon>
        <taxon>Vibrionaceae</taxon>
        <taxon>Vibrio</taxon>
        <taxon>Vibrio oreintalis group</taxon>
    </lineage>
</organism>
<keyword evidence="2" id="KW-0472">Membrane</keyword>
<sequence>MKLKKKHKTLLNKFWKNRNSKQRSFILIVLLPTLLAAFYYCFIAAGLYVVESRFAVKGNEMQQFDMLSGLAGIPAQGGSATDSYIVQDYVQSIDIVKAIGKELDLEAIFNHPDADWLSAMGNQPTLDEQLNYWRKGVSVSYDPTTTIITLKVRAFSARDAKKLAEAVLEKSEMLVNNLSEAARADDLKFADKEVKRAEERVTEVRMAMNDFRNEVKDLDPTQTASAKMMLIGELEVQLAKAQAELNALNSYMDETAPAVLTLARQVKALTQQIHIEKKNITGNSKTQPALSGVFADYEPLLVERTFAEKAYTSAMASLEAARVEAARKHRYLATFVSPIHPDEAIEPQRLKSVVTVFIASLMSWAIGLLGLGIIREHIGWV</sequence>
<evidence type="ECO:0000313" key="4">
    <source>
        <dbReference type="Proteomes" id="UP000501443"/>
    </source>
</evidence>
<dbReference type="InterPro" id="IPR050445">
    <property type="entry name" value="Bact_polysacc_biosynth/exp"/>
</dbReference>
<dbReference type="PANTHER" id="PTHR32309:SF13">
    <property type="entry name" value="FERRIC ENTEROBACTIN TRANSPORT PROTEIN FEPE"/>
    <property type="match status" value="1"/>
</dbReference>
<dbReference type="PANTHER" id="PTHR32309">
    <property type="entry name" value="TYROSINE-PROTEIN KINASE"/>
    <property type="match status" value="1"/>
</dbReference>
<keyword evidence="2" id="KW-0812">Transmembrane</keyword>
<dbReference type="Gene3D" id="1.20.1270.60">
    <property type="entry name" value="Arfaptin homology (AH) domain/BAR domain"/>
    <property type="match status" value="1"/>
</dbReference>
<feature type="coiled-coil region" evidence="1">
    <location>
        <begin position="187"/>
        <end position="251"/>
    </location>
</feature>
<feature type="transmembrane region" description="Helical" evidence="2">
    <location>
        <begin position="353"/>
        <end position="374"/>
    </location>
</feature>
<dbReference type="GO" id="GO:0004713">
    <property type="term" value="F:protein tyrosine kinase activity"/>
    <property type="evidence" value="ECO:0007669"/>
    <property type="project" value="TreeGrafter"/>
</dbReference>
<dbReference type="Proteomes" id="UP000501443">
    <property type="component" value="Chromosome 2"/>
</dbReference>
<evidence type="ECO:0000256" key="2">
    <source>
        <dbReference type="SAM" id="Phobius"/>
    </source>
</evidence>
<gene>
    <name evidence="3" type="ORF">HOO69_20185</name>
</gene>
<dbReference type="RefSeq" id="WP_171802965.1">
    <property type="nucleotide sequence ID" value="NZ_CP053543.1"/>
</dbReference>
<evidence type="ECO:0000313" key="3">
    <source>
        <dbReference type="EMBL" id="QJY38880.1"/>
    </source>
</evidence>
<feature type="transmembrane region" description="Helical" evidence="2">
    <location>
        <begin position="25"/>
        <end position="50"/>
    </location>
</feature>
<dbReference type="InterPro" id="IPR027267">
    <property type="entry name" value="AH/BAR_dom_sf"/>
</dbReference>
<protein>
    <submittedName>
        <fullName evidence="3">Capsule biosynthesis protein</fullName>
    </submittedName>
</protein>
<keyword evidence="2" id="KW-1133">Transmembrane helix</keyword>
<dbReference type="EMBL" id="CP053543">
    <property type="protein sequence ID" value="QJY38880.1"/>
    <property type="molecule type" value="Genomic_DNA"/>
</dbReference>
<evidence type="ECO:0000256" key="1">
    <source>
        <dbReference type="SAM" id="Coils"/>
    </source>
</evidence>
<reference evidence="3 4" key="1">
    <citation type="submission" date="2020-05" db="EMBL/GenBank/DDBJ databases">
        <title>First description outside Europe of the emergent pathogen for shellfish aquaculture Vibrio europaeus.</title>
        <authorList>
            <person name="Dubert J."/>
            <person name="Rojas R."/>
        </authorList>
    </citation>
    <scope>NUCLEOTIDE SEQUENCE [LARGE SCALE GENOMIC DNA]</scope>
    <source>
        <strain evidence="3 4">NPI-1</strain>
    </source>
</reference>
<name>A0AAE7AYH0_9VIBR</name>
<dbReference type="GO" id="GO:0005886">
    <property type="term" value="C:plasma membrane"/>
    <property type="evidence" value="ECO:0007669"/>
    <property type="project" value="TreeGrafter"/>
</dbReference>
<dbReference type="AlphaFoldDB" id="A0AAE7AYH0"/>